<evidence type="ECO:0000313" key="3">
    <source>
        <dbReference type="Proteomes" id="UP000316882"/>
    </source>
</evidence>
<evidence type="ECO:0000313" key="2">
    <source>
        <dbReference type="EMBL" id="GEB34412.1"/>
    </source>
</evidence>
<evidence type="ECO:0000256" key="1">
    <source>
        <dbReference type="SAM" id="MobiDB-lite"/>
    </source>
</evidence>
<organism evidence="2 3">
    <name type="scientific">Brevibacillus parabrevis</name>
    <dbReference type="NCBI Taxonomy" id="54914"/>
    <lineage>
        <taxon>Bacteria</taxon>
        <taxon>Bacillati</taxon>
        <taxon>Bacillota</taxon>
        <taxon>Bacilli</taxon>
        <taxon>Bacillales</taxon>
        <taxon>Paenibacillaceae</taxon>
        <taxon>Brevibacillus</taxon>
    </lineage>
</organism>
<dbReference type="EMBL" id="BJMH01000022">
    <property type="protein sequence ID" value="GEB34412.1"/>
    <property type="molecule type" value="Genomic_DNA"/>
</dbReference>
<reference evidence="2 3" key="1">
    <citation type="submission" date="2019-06" db="EMBL/GenBank/DDBJ databases">
        <title>Whole genome shotgun sequence of Brevibacillus parabrevis NBRC 12334.</title>
        <authorList>
            <person name="Hosoyama A."/>
            <person name="Uohara A."/>
            <person name="Ohji S."/>
            <person name="Ichikawa N."/>
        </authorList>
    </citation>
    <scope>NUCLEOTIDE SEQUENCE [LARGE SCALE GENOMIC DNA]</scope>
    <source>
        <strain evidence="2 3">NBRC 12334</strain>
    </source>
</reference>
<feature type="region of interest" description="Disordered" evidence="1">
    <location>
        <begin position="26"/>
        <end position="47"/>
    </location>
</feature>
<proteinExistence type="predicted"/>
<comment type="caution">
    <text evidence="2">The sequence shown here is derived from an EMBL/GenBank/DDBJ whole genome shotgun (WGS) entry which is preliminary data.</text>
</comment>
<keyword evidence="3" id="KW-1185">Reference proteome</keyword>
<protein>
    <submittedName>
        <fullName evidence="2">Uncharacterized protein</fullName>
    </submittedName>
</protein>
<sequence>MKKAFQDAIICYNGTQVAQMQDALLPEGDQAQRAELRGGSTDETSSQYGTDHFAGHFFGSMWQSNRWTK</sequence>
<accession>A0A4Y3PIT2</accession>
<dbReference type="AlphaFoldDB" id="A0A4Y3PIT2"/>
<name>A0A4Y3PIT2_BREPA</name>
<dbReference type="Proteomes" id="UP000316882">
    <property type="component" value="Unassembled WGS sequence"/>
</dbReference>
<gene>
    <name evidence="2" type="ORF">BPA01_39920</name>
</gene>